<evidence type="ECO:0000313" key="3">
    <source>
        <dbReference type="Proteomes" id="UP001324115"/>
    </source>
</evidence>
<evidence type="ECO:0000313" key="2">
    <source>
        <dbReference type="EMBL" id="KAK4595191.1"/>
    </source>
</evidence>
<evidence type="ECO:0000256" key="1">
    <source>
        <dbReference type="SAM" id="MobiDB-lite"/>
    </source>
</evidence>
<dbReference type="Proteomes" id="UP001324115">
    <property type="component" value="Unassembled WGS sequence"/>
</dbReference>
<gene>
    <name evidence="2" type="ORF">RGQ29_013572</name>
</gene>
<organism evidence="2 3">
    <name type="scientific">Quercus rubra</name>
    <name type="common">Northern red oak</name>
    <name type="synonym">Quercus borealis</name>
    <dbReference type="NCBI Taxonomy" id="3512"/>
    <lineage>
        <taxon>Eukaryota</taxon>
        <taxon>Viridiplantae</taxon>
        <taxon>Streptophyta</taxon>
        <taxon>Embryophyta</taxon>
        <taxon>Tracheophyta</taxon>
        <taxon>Spermatophyta</taxon>
        <taxon>Magnoliopsida</taxon>
        <taxon>eudicotyledons</taxon>
        <taxon>Gunneridae</taxon>
        <taxon>Pentapetalae</taxon>
        <taxon>rosids</taxon>
        <taxon>fabids</taxon>
        <taxon>Fagales</taxon>
        <taxon>Fagaceae</taxon>
        <taxon>Quercus</taxon>
    </lineage>
</organism>
<dbReference type="InterPro" id="IPR006461">
    <property type="entry name" value="PLAC_motif_containing"/>
</dbReference>
<reference evidence="2 3" key="1">
    <citation type="journal article" date="2023" name="G3 (Bethesda)">
        <title>A haplotype-resolved chromosome-scale genome for Quercus rubra L. provides insights into the genetics of adaptive traits for red oak species.</title>
        <authorList>
            <person name="Kapoor B."/>
            <person name="Jenkins J."/>
            <person name="Schmutz J."/>
            <person name="Zhebentyayeva T."/>
            <person name="Kuelheim C."/>
            <person name="Coggeshall M."/>
            <person name="Heim C."/>
            <person name="Lasky J.R."/>
            <person name="Leites L."/>
            <person name="Islam-Faridi N."/>
            <person name="Romero-Severson J."/>
            <person name="DeLeo V.L."/>
            <person name="Lucas S.M."/>
            <person name="Lazic D."/>
            <person name="Gailing O."/>
            <person name="Carlson J."/>
            <person name="Staton M."/>
        </authorList>
    </citation>
    <scope>NUCLEOTIDE SEQUENCE [LARGE SCALE GENOMIC DNA]</scope>
    <source>
        <strain evidence="2">Pseudo-F2</strain>
    </source>
</reference>
<proteinExistence type="predicted"/>
<dbReference type="Pfam" id="PF04749">
    <property type="entry name" value="PLAC8"/>
    <property type="match status" value="1"/>
</dbReference>
<dbReference type="EMBL" id="JAXUIC010000003">
    <property type="protein sequence ID" value="KAK4595191.1"/>
    <property type="molecule type" value="Genomic_DNA"/>
</dbReference>
<name>A0AAN7FR08_QUERU</name>
<comment type="caution">
    <text evidence="2">The sequence shown here is derived from an EMBL/GenBank/DDBJ whole genome shotgun (WGS) entry which is preliminary data.</text>
</comment>
<feature type="region of interest" description="Disordered" evidence="1">
    <location>
        <begin position="1"/>
        <end position="23"/>
    </location>
</feature>
<accession>A0AAN7FR08</accession>
<dbReference type="PANTHER" id="PTHR15907">
    <property type="entry name" value="DUF614 FAMILY PROTEIN-RELATED"/>
    <property type="match status" value="1"/>
</dbReference>
<dbReference type="AlphaFoldDB" id="A0AAN7FR08"/>
<protein>
    <submittedName>
        <fullName evidence="2">Uncharacterized protein</fullName>
    </submittedName>
</protein>
<sequence>MNPNGSNTESTPQAPASDTSPPEGQWSTGICGCFEDVTSCFVTCWCPCITFGRIAEIVDQGGISCFRATRNCYCLAHLLGIGACALYTCTYRSKLRAHYSLPPKPGPDICVHCCCLYCALCQEYRELKNRGLDPEGGT</sequence>
<dbReference type="NCBIfam" id="TIGR01571">
    <property type="entry name" value="A_thal_Cys_rich"/>
    <property type="match status" value="1"/>
</dbReference>
<keyword evidence="3" id="KW-1185">Reference proteome</keyword>